<sequence>MAEVGHVSCWAAVLPTPSLHLPCSGAAGLLSPPARGALGAPVHHFVSGGPSPQVVATASEKGT</sequence>
<organism evidence="1">
    <name type="scientific">Tetraselmis sp. GSL018</name>
    <dbReference type="NCBI Taxonomy" id="582737"/>
    <lineage>
        <taxon>Eukaryota</taxon>
        <taxon>Viridiplantae</taxon>
        <taxon>Chlorophyta</taxon>
        <taxon>core chlorophytes</taxon>
        <taxon>Chlorodendrophyceae</taxon>
        <taxon>Chlorodendrales</taxon>
        <taxon>Chlorodendraceae</taxon>
        <taxon>Tetraselmis</taxon>
    </lineage>
</organism>
<reference evidence="1" key="1">
    <citation type="submission" date="2014-05" db="EMBL/GenBank/DDBJ databases">
        <title>The transcriptome of the halophilic microalga Tetraselmis sp. GSL018 isolated from the Great Salt Lake, Utah.</title>
        <authorList>
            <person name="Jinkerson R.E."/>
            <person name="D'Adamo S."/>
            <person name="Posewitz M.C."/>
        </authorList>
    </citation>
    <scope>NUCLEOTIDE SEQUENCE</scope>
    <source>
        <strain evidence="1">GSL018</strain>
    </source>
</reference>
<dbReference type="EMBL" id="GBEZ01022961">
    <property type="protein sequence ID" value="JAC63901.1"/>
    <property type="molecule type" value="Transcribed_RNA"/>
</dbReference>
<evidence type="ECO:0000313" key="1">
    <source>
        <dbReference type="EMBL" id="JAC63901.1"/>
    </source>
</evidence>
<accession>A0A061R023</accession>
<protein>
    <submittedName>
        <fullName evidence="1">Uncharacterized protein</fullName>
    </submittedName>
</protein>
<dbReference type="AlphaFoldDB" id="A0A061R023"/>
<name>A0A061R023_9CHLO</name>
<feature type="non-terminal residue" evidence="1">
    <location>
        <position position="63"/>
    </location>
</feature>
<gene>
    <name evidence="1" type="ORF">TSPGSL018_19498</name>
</gene>
<proteinExistence type="predicted"/>